<feature type="transmembrane region" description="Helical" evidence="3">
    <location>
        <begin position="286"/>
        <end position="310"/>
    </location>
</feature>
<dbReference type="InterPro" id="IPR005754">
    <property type="entry name" value="Sortase"/>
</dbReference>
<proteinExistence type="predicted"/>
<feature type="region of interest" description="Disordered" evidence="2">
    <location>
        <begin position="1"/>
        <end position="21"/>
    </location>
</feature>
<evidence type="ECO:0000313" key="4">
    <source>
        <dbReference type="EMBL" id="MBB4924334.1"/>
    </source>
</evidence>
<reference evidence="4 5" key="1">
    <citation type="submission" date="2020-08" db="EMBL/GenBank/DDBJ databases">
        <title>Sequencing the genomes of 1000 actinobacteria strains.</title>
        <authorList>
            <person name="Klenk H.-P."/>
        </authorList>
    </citation>
    <scope>NUCLEOTIDE SEQUENCE [LARGE SCALE GENOMIC DNA]</scope>
    <source>
        <strain evidence="4 5">DSM 41654</strain>
    </source>
</reference>
<feature type="transmembrane region" description="Helical" evidence="3">
    <location>
        <begin position="261"/>
        <end position="279"/>
    </location>
</feature>
<evidence type="ECO:0000256" key="2">
    <source>
        <dbReference type="SAM" id="MobiDB-lite"/>
    </source>
</evidence>
<accession>A0A7W7R359</accession>
<keyword evidence="3" id="KW-1133">Transmembrane helix</keyword>
<evidence type="ECO:0000256" key="1">
    <source>
        <dbReference type="ARBA" id="ARBA00022801"/>
    </source>
</evidence>
<organism evidence="4 5">
    <name type="scientific">Kitasatospora kifunensis</name>
    <name type="common">Streptomyces kifunensis</name>
    <dbReference type="NCBI Taxonomy" id="58351"/>
    <lineage>
        <taxon>Bacteria</taxon>
        <taxon>Bacillati</taxon>
        <taxon>Actinomycetota</taxon>
        <taxon>Actinomycetes</taxon>
        <taxon>Kitasatosporales</taxon>
        <taxon>Streptomycetaceae</taxon>
        <taxon>Kitasatospora</taxon>
    </lineage>
</organism>
<dbReference type="AlphaFoldDB" id="A0A7W7R359"/>
<comment type="caution">
    <text evidence="4">The sequence shown here is derived from an EMBL/GenBank/DDBJ whole genome shotgun (WGS) entry which is preliminary data.</text>
</comment>
<keyword evidence="1 4" id="KW-0378">Hydrolase</keyword>
<dbReference type="Pfam" id="PF04203">
    <property type="entry name" value="Sortase"/>
    <property type="match status" value="1"/>
</dbReference>
<keyword evidence="3" id="KW-0812">Transmembrane</keyword>
<feature type="transmembrane region" description="Helical" evidence="3">
    <location>
        <begin position="49"/>
        <end position="71"/>
    </location>
</feature>
<dbReference type="InterPro" id="IPR042003">
    <property type="entry name" value="Sortase_E"/>
</dbReference>
<keyword evidence="5" id="KW-1185">Reference proteome</keyword>
<sequence>MTAPTAPTAAPASTGSSGTDDTVVLETAMPAVVDEPSVQSFGPSRRRRLLLQAAWATTLLSALLLGFAVYLTALSPLQEAHYQAAAYRTFRYQLAQATAPVGSAADGKPVAIIDIPKIGLHHVVVVEGTTGRDLMRGPGHRRDTALPGQAGVSVLFGRGASFGSPFGRLSELRVGDQIFVSTGQGQFTYTVNIYGDGTHPVRDPDPDRLVLTTSNSGWIPTSTVLVGARLSGDPQPNPQGRPAQVAADHALAQDIGALAAFQLWGAALLGAVLLATLAVRYWVRRAAYLTFTPILAALLWACYENVAALLPNLY</sequence>
<dbReference type="RefSeq" id="WP_246559997.1">
    <property type="nucleotide sequence ID" value="NZ_JACHJV010000001.1"/>
</dbReference>
<evidence type="ECO:0000256" key="3">
    <source>
        <dbReference type="SAM" id="Phobius"/>
    </source>
</evidence>
<protein>
    <submittedName>
        <fullName evidence="4">Sortase A</fullName>
        <ecNumber evidence="4">3.4.22.70</ecNumber>
    </submittedName>
</protein>
<name>A0A7W7R359_KITKI</name>
<gene>
    <name evidence="4" type="ORF">FHR34_003327</name>
</gene>
<dbReference type="InterPro" id="IPR023365">
    <property type="entry name" value="Sortase_dom-sf"/>
</dbReference>
<feature type="compositionally biased region" description="Low complexity" evidence="2">
    <location>
        <begin position="1"/>
        <end position="19"/>
    </location>
</feature>
<dbReference type="GO" id="GO:0016787">
    <property type="term" value="F:hydrolase activity"/>
    <property type="evidence" value="ECO:0007669"/>
    <property type="project" value="UniProtKB-KW"/>
</dbReference>
<evidence type="ECO:0000313" key="5">
    <source>
        <dbReference type="Proteomes" id="UP000540506"/>
    </source>
</evidence>
<dbReference type="EMBL" id="JACHJV010000001">
    <property type="protein sequence ID" value="MBB4924334.1"/>
    <property type="molecule type" value="Genomic_DNA"/>
</dbReference>
<dbReference type="Gene3D" id="2.40.260.10">
    <property type="entry name" value="Sortase"/>
    <property type="match status" value="1"/>
</dbReference>
<dbReference type="CDD" id="cd05830">
    <property type="entry name" value="Sortase_E"/>
    <property type="match status" value="1"/>
</dbReference>
<dbReference type="Proteomes" id="UP000540506">
    <property type="component" value="Unassembled WGS sequence"/>
</dbReference>
<keyword evidence="3" id="KW-0472">Membrane</keyword>
<dbReference type="SUPFAM" id="SSF63817">
    <property type="entry name" value="Sortase"/>
    <property type="match status" value="1"/>
</dbReference>
<dbReference type="EC" id="3.4.22.70" evidence="4"/>